<dbReference type="InterPro" id="IPR042206">
    <property type="entry name" value="CRISPR-assoc_Cas1_C"/>
</dbReference>
<comment type="similarity">
    <text evidence="8">Belongs to the CRISPR-associated endonuclease Cas1 family.</text>
</comment>
<comment type="caution">
    <text evidence="10">The sequence shown here is derived from an EMBL/GenBank/DDBJ whole genome shotgun (WGS) entry which is preliminary data.</text>
</comment>
<evidence type="ECO:0000313" key="10">
    <source>
        <dbReference type="EMBL" id="RIX34299.1"/>
    </source>
</evidence>
<evidence type="ECO:0000256" key="1">
    <source>
        <dbReference type="ARBA" id="ARBA00022722"/>
    </source>
</evidence>
<keyword evidence="11" id="KW-1185">Reference proteome</keyword>
<keyword evidence="2 8" id="KW-0479">Metal-binding</keyword>
<dbReference type="GO" id="GO:0004520">
    <property type="term" value="F:DNA endonuclease activity"/>
    <property type="evidence" value="ECO:0007669"/>
    <property type="project" value="InterPro"/>
</dbReference>
<dbReference type="Proteomes" id="UP000285278">
    <property type="component" value="Unassembled WGS sequence"/>
</dbReference>
<dbReference type="GO" id="GO:0003677">
    <property type="term" value="F:DNA binding"/>
    <property type="evidence" value="ECO:0007669"/>
    <property type="project" value="UniProtKB-KW"/>
</dbReference>
<evidence type="ECO:0000256" key="9">
    <source>
        <dbReference type="SAM" id="MobiDB-lite"/>
    </source>
</evidence>
<dbReference type="GO" id="GO:0043571">
    <property type="term" value="P:maintenance of CRISPR repeat elements"/>
    <property type="evidence" value="ECO:0007669"/>
    <property type="project" value="UniProtKB-UniRule"/>
</dbReference>
<reference evidence="10 11" key="1">
    <citation type="submission" date="2018-09" db="EMBL/GenBank/DDBJ databases">
        <title>Optimization and identification of Corynebacterium falsenii FN1-14 from fish paste.</title>
        <authorList>
            <person name="Daroonpunt R."/>
            <person name="Tanasupawat S."/>
        </authorList>
    </citation>
    <scope>NUCLEOTIDE SEQUENCE [LARGE SCALE GENOMIC DNA]</scope>
    <source>
        <strain evidence="10 11">FN1-14</strain>
    </source>
</reference>
<dbReference type="InterPro" id="IPR019851">
    <property type="entry name" value="CRISPR-assoc_Cas1_ECOLI"/>
</dbReference>
<feature type="binding site" evidence="8">
    <location>
        <position position="144"/>
    </location>
    <ligand>
        <name>Mn(2+)</name>
        <dbReference type="ChEBI" id="CHEBI:29035"/>
    </ligand>
</feature>
<protein>
    <recommendedName>
        <fullName evidence="8">CRISPR-associated endonuclease Cas1</fullName>
        <ecNumber evidence="8">3.1.-.-</ecNumber>
    </recommendedName>
</protein>
<evidence type="ECO:0000256" key="4">
    <source>
        <dbReference type="ARBA" id="ARBA00022801"/>
    </source>
</evidence>
<keyword evidence="1 8" id="KW-0540">Nuclease</keyword>
<feature type="compositionally biased region" description="Basic and acidic residues" evidence="9">
    <location>
        <begin position="327"/>
        <end position="337"/>
    </location>
</feature>
<dbReference type="EMBL" id="QXJK01000008">
    <property type="protein sequence ID" value="RIX34299.1"/>
    <property type="molecule type" value="Genomic_DNA"/>
</dbReference>
<keyword evidence="3 8" id="KW-0255">Endonuclease</keyword>
<accession>A0A418Q667</accession>
<keyword evidence="4 8" id="KW-0378">Hydrolase</keyword>
<dbReference type="HAMAP" id="MF_01470">
    <property type="entry name" value="Cas1"/>
    <property type="match status" value="1"/>
</dbReference>
<dbReference type="PANTHER" id="PTHR34353">
    <property type="entry name" value="CRISPR-ASSOCIATED ENDONUCLEASE CAS1 1"/>
    <property type="match status" value="1"/>
</dbReference>
<name>A0A418Q667_9CORY</name>
<evidence type="ECO:0000256" key="6">
    <source>
        <dbReference type="ARBA" id="ARBA00023118"/>
    </source>
</evidence>
<keyword evidence="5 8" id="KW-0460">Magnesium</keyword>
<keyword evidence="6 8" id="KW-0051">Antiviral defense</keyword>
<comment type="subunit">
    <text evidence="8">Homodimer, forms a heterotetramer with a Cas2 homodimer.</text>
</comment>
<dbReference type="NCBIfam" id="TIGR03638">
    <property type="entry name" value="cas1_ECOLI"/>
    <property type="match status" value="1"/>
</dbReference>
<dbReference type="CDD" id="cd09719">
    <property type="entry name" value="Cas1_I-E"/>
    <property type="match status" value="1"/>
</dbReference>
<dbReference type="InterPro" id="IPR050646">
    <property type="entry name" value="Cas1"/>
</dbReference>
<evidence type="ECO:0000256" key="2">
    <source>
        <dbReference type="ARBA" id="ARBA00022723"/>
    </source>
</evidence>
<dbReference type="GO" id="GO:0016787">
    <property type="term" value="F:hydrolase activity"/>
    <property type="evidence" value="ECO:0007669"/>
    <property type="project" value="UniProtKB-KW"/>
</dbReference>
<dbReference type="InterPro" id="IPR002729">
    <property type="entry name" value="CRISPR-assoc_Cas1"/>
</dbReference>
<dbReference type="GO" id="GO:0051607">
    <property type="term" value="P:defense response to virus"/>
    <property type="evidence" value="ECO:0007669"/>
    <property type="project" value="UniProtKB-UniRule"/>
</dbReference>
<keyword evidence="7 8" id="KW-0238">DNA-binding</keyword>
<comment type="cofactor">
    <cofactor evidence="8">
        <name>Mg(2+)</name>
        <dbReference type="ChEBI" id="CHEBI:18420"/>
    </cofactor>
    <cofactor evidence="8">
        <name>Mn(2+)</name>
        <dbReference type="ChEBI" id="CHEBI:29035"/>
    </cofactor>
</comment>
<dbReference type="OrthoDB" id="9777847at2"/>
<feature type="region of interest" description="Disordered" evidence="9">
    <location>
        <begin position="309"/>
        <end position="337"/>
    </location>
</feature>
<evidence type="ECO:0000256" key="7">
    <source>
        <dbReference type="ARBA" id="ARBA00023125"/>
    </source>
</evidence>
<dbReference type="GO" id="GO:0046872">
    <property type="term" value="F:metal ion binding"/>
    <property type="evidence" value="ECO:0007669"/>
    <property type="project" value="UniProtKB-UniRule"/>
</dbReference>
<dbReference type="STRING" id="1451189.CFAL_01910"/>
<dbReference type="PANTHER" id="PTHR34353:SF3">
    <property type="entry name" value="CRISPR-ASSOCIATED ENDONUCLEASE CAS1"/>
    <property type="match status" value="1"/>
</dbReference>
<dbReference type="Gene3D" id="1.20.120.920">
    <property type="entry name" value="CRISPR-associated endonuclease Cas1, C-terminal domain"/>
    <property type="match status" value="1"/>
</dbReference>
<dbReference type="RefSeq" id="WP_119664993.1">
    <property type="nucleotide sequence ID" value="NZ_QXJK01000008.1"/>
</dbReference>
<dbReference type="InterPro" id="IPR042211">
    <property type="entry name" value="CRISPR-assoc_Cas1_N"/>
</dbReference>
<feature type="binding site" evidence="8">
    <location>
        <position position="224"/>
    </location>
    <ligand>
        <name>Mn(2+)</name>
        <dbReference type="ChEBI" id="CHEBI:29035"/>
    </ligand>
</feature>
<gene>
    <name evidence="10" type="primary">cas1e</name>
    <name evidence="8" type="synonym">cas1</name>
    <name evidence="10" type="ORF">D3M95_08250</name>
</gene>
<evidence type="ECO:0000256" key="3">
    <source>
        <dbReference type="ARBA" id="ARBA00022759"/>
    </source>
</evidence>
<dbReference type="Gene3D" id="3.100.10.20">
    <property type="entry name" value="CRISPR-associated endonuclease Cas1, N-terminal domain"/>
    <property type="match status" value="1"/>
</dbReference>
<dbReference type="EC" id="3.1.-.-" evidence="8"/>
<dbReference type="Pfam" id="PF01867">
    <property type="entry name" value="Cas_Cas1"/>
    <property type="match status" value="2"/>
</dbReference>
<sequence>MAGVLPPRPQQVLRAGDRISYLYLEHCTLGRDGGALTSTDEDGIIHVPVSALNVLLLGPGTRVTHQAVTVAAESGCSLVWVGEEGVRYYAHGRSIARSSRLLTVQAEKVSKTTSRLAVARQMYGMRFPNEDTAGLTMQQLRGKEGARVRRVYRQCSEEFGVEWDRRTYDPENFSAGDPINQALSAAHACMYGLTHAVVVSLGCSPGLGFVHTGHDRSFVYDVADLYKAEISIPVAFRAIRELHDAGTVDLTDIGVLVRRKMRDEFRNSQLPSRIADDVKSLLLGPDSNEDAHQWADVVELWDGADRKVAGGSNYAPEELSEDAFDELAPKPSDEEPR</sequence>
<evidence type="ECO:0000256" key="8">
    <source>
        <dbReference type="HAMAP-Rule" id="MF_01470"/>
    </source>
</evidence>
<keyword evidence="8" id="KW-0464">Manganese</keyword>
<proteinExistence type="inferred from homology"/>
<dbReference type="NCBIfam" id="TIGR00287">
    <property type="entry name" value="cas1"/>
    <property type="match status" value="1"/>
</dbReference>
<feature type="binding site" evidence="8">
    <location>
        <position position="211"/>
    </location>
    <ligand>
        <name>Mn(2+)</name>
        <dbReference type="ChEBI" id="CHEBI:29035"/>
    </ligand>
</feature>
<dbReference type="AlphaFoldDB" id="A0A418Q667"/>
<dbReference type="InterPro" id="IPR033641">
    <property type="entry name" value="Cas1_I-E"/>
</dbReference>
<evidence type="ECO:0000313" key="11">
    <source>
        <dbReference type="Proteomes" id="UP000285278"/>
    </source>
</evidence>
<comment type="function">
    <text evidence="8">CRISPR (clustered regularly interspaced short palindromic repeat), is an adaptive immune system that provides protection against mobile genetic elements (viruses, transposable elements and conjugative plasmids). CRISPR clusters contain spacers, sequences complementary to antecedent mobile elements, and target invading nucleic acids. CRISPR clusters are transcribed and processed into CRISPR RNA (crRNA). Acts as a dsDNA endonuclease. Involved in the integration of spacer DNA into the CRISPR cassette.</text>
</comment>
<organism evidence="10 11">
    <name type="scientific">Corynebacterium falsenii</name>
    <dbReference type="NCBI Taxonomy" id="108486"/>
    <lineage>
        <taxon>Bacteria</taxon>
        <taxon>Bacillati</taxon>
        <taxon>Actinomycetota</taxon>
        <taxon>Actinomycetes</taxon>
        <taxon>Mycobacteriales</taxon>
        <taxon>Corynebacteriaceae</taxon>
        <taxon>Corynebacterium</taxon>
    </lineage>
</organism>
<evidence type="ECO:0000256" key="5">
    <source>
        <dbReference type="ARBA" id="ARBA00022842"/>
    </source>
</evidence>